<evidence type="ECO:0008006" key="4">
    <source>
        <dbReference type="Google" id="ProtNLM"/>
    </source>
</evidence>
<feature type="compositionally biased region" description="Low complexity" evidence="1">
    <location>
        <begin position="238"/>
        <end position="266"/>
    </location>
</feature>
<feature type="compositionally biased region" description="Acidic residues" evidence="1">
    <location>
        <begin position="274"/>
        <end position="290"/>
    </location>
</feature>
<gene>
    <name evidence="2" type="ORF">SAMN05443665_10649</name>
</gene>
<protein>
    <recommendedName>
        <fullName evidence="4">JAB domain-containing protein</fullName>
    </recommendedName>
</protein>
<evidence type="ECO:0000313" key="3">
    <source>
        <dbReference type="Proteomes" id="UP000198318"/>
    </source>
</evidence>
<dbReference type="AlphaFoldDB" id="A0A239P495"/>
<evidence type="ECO:0000313" key="2">
    <source>
        <dbReference type="EMBL" id="SNT61484.1"/>
    </source>
</evidence>
<reference evidence="2 3" key="1">
    <citation type="submission" date="2017-06" db="EMBL/GenBank/DDBJ databases">
        <authorList>
            <person name="Kim H.J."/>
            <person name="Triplett B.A."/>
        </authorList>
    </citation>
    <scope>NUCLEOTIDE SEQUENCE [LARGE SCALE GENOMIC DNA]</scope>
    <source>
        <strain evidence="2 3">DSM 44715</strain>
    </source>
</reference>
<keyword evidence="3" id="KW-1185">Reference proteome</keyword>
<organism evidence="2 3">
    <name type="scientific">Actinomadura meyerae</name>
    <dbReference type="NCBI Taxonomy" id="240840"/>
    <lineage>
        <taxon>Bacteria</taxon>
        <taxon>Bacillati</taxon>
        <taxon>Actinomycetota</taxon>
        <taxon>Actinomycetes</taxon>
        <taxon>Streptosporangiales</taxon>
        <taxon>Thermomonosporaceae</taxon>
        <taxon>Actinomadura</taxon>
    </lineage>
</organism>
<evidence type="ECO:0000256" key="1">
    <source>
        <dbReference type="SAM" id="MobiDB-lite"/>
    </source>
</evidence>
<sequence length="405" mass="43903">MSEHYIVRVYESELELITDETSGHHELETGGNLFGLFSHGGGPTVFLATRPAGKVGKSPTSLALDPEVTRLLEQLAWERFGVQSIGMWHSHHWIGLMEPSRGDRERTRRSAERYHRPQYTEILANFVGVQGTADTAVQLTPFLYVDARKLVRAEAVIQVLPGVSPLRRALAELDVRPPLTEALRPPGQVPAHAYRLAASQGTASTRRRRRRRLPGQGIGEEPGAGIDEVADDRPEGPPQGADAPQGGEAPPADGTAAPDGAALPAPAEERVDAGPEDAGPEDAGPEDAGPEDAGPGPVHPGLRPIPDLADYVVRYVQPVTGQLPADYQVELEPSGEHEVFVIVRLRGGRSQAVIRTGWDGRRAVATHCRIQAPRSHVDWPPGLHGRTFELHEPLSWSIQHLGRLP</sequence>
<accession>A0A239P495</accession>
<dbReference type="RefSeq" id="WP_089330892.1">
    <property type="nucleotide sequence ID" value="NZ_FZOR01000064.1"/>
</dbReference>
<feature type="region of interest" description="Disordered" evidence="1">
    <location>
        <begin position="196"/>
        <end position="304"/>
    </location>
</feature>
<name>A0A239P495_9ACTN</name>
<dbReference type="EMBL" id="FZOR01000064">
    <property type="protein sequence ID" value="SNT61484.1"/>
    <property type="molecule type" value="Genomic_DNA"/>
</dbReference>
<dbReference type="Proteomes" id="UP000198318">
    <property type="component" value="Unassembled WGS sequence"/>
</dbReference>
<proteinExistence type="predicted"/>
<dbReference type="OrthoDB" id="1099936at2"/>